<name>G0P4F8_CAEBE</name>
<protein>
    <submittedName>
        <fullName evidence="1">Uncharacterized protein</fullName>
    </submittedName>
</protein>
<reference evidence="2" key="1">
    <citation type="submission" date="2011-07" db="EMBL/GenBank/DDBJ databases">
        <authorList>
            <consortium name="Caenorhabditis brenneri Sequencing and Analysis Consortium"/>
            <person name="Wilson R.K."/>
        </authorList>
    </citation>
    <scope>NUCLEOTIDE SEQUENCE [LARGE SCALE GENOMIC DNA]</scope>
    <source>
        <strain evidence="2">PB2801</strain>
    </source>
</reference>
<sequence>MNPLLQNVVPPEGLVGILVKTITDLLKANQSLSEEHEKMRSMNQFLLWTNQILMDKLGMTNPESMNGPPSTVTDPSQLPPQMFPLLPQIPQPAGPPVTKEEIEEVSKKMDGMEEKCGKIMELLANTFGLPYLTTNQVKLASPVVPSVVPTVPKTRVPKVSSQRSAHKKKINLEGLIDKIFNDKAETSNEPSTSRATAHAIINTYNSVEIKMDQISPMLNHNVDFNGITQTTEATDPVLKAQMSILRAMLQGPQGILRCTVVPKRNQNRFEYSEIRPHRKKINMDTNSGGISLN</sequence>
<evidence type="ECO:0000313" key="1">
    <source>
        <dbReference type="EMBL" id="EGT44731.1"/>
    </source>
</evidence>
<dbReference type="EMBL" id="GL380063">
    <property type="protein sequence ID" value="EGT44731.1"/>
    <property type="molecule type" value="Genomic_DNA"/>
</dbReference>
<dbReference type="Proteomes" id="UP000008068">
    <property type="component" value="Unassembled WGS sequence"/>
</dbReference>
<keyword evidence="2" id="KW-1185">Reference proteome</keyword>
<organism evidence="2">
    <name type="scientific">Caenorhabditis brenneri</name>
    <name type="common">Nematode worm</name>
    <dbReference type="NCBI Taxonomy" id="135651"/>
    <lineage>
        <taxon>Eukaryota</taxon>
        <taxon>Metazoa</taxon>
        <taxon>Ecdysozoa</taxon>
        <taxon>Nematoda</taxon>
        <taxon>Chromadorea</taxon>
        <taxon>Rhabditida</taxon>
        <taxon>Rhabditina</taxon>
        <taxon>Rhabditomorpha</taxon>
        <taxon>Rhabditoidea</taxon>
        <taxon>Rhabditidae</taxon>
        <taxon>Peloderinae</taxon>
        <taxon>Caenorhabditis</taxon>
    </lineage>
</organism>
<proteinExistence type="predicted"/>
<dbReference type="InParanoid" id="G0P4F8"/>
<dbReference type="HOGENOM" id="CLU_950692_0_0_1"/>
<accession>G0P4F8</accession>
<dbReference type="AlphaFoldDB" id="G0P4F8"/>
<gene>
    <name evidence="1" type="ORF">CAEBREN_03920</name>
</gene>
<evidence type="ECO:0000313" key="2">
    <source>
        <dbReference type="Proteomes" id="UP000008068"/>
    </source>
</evidence>